<keyword evidence="1" id="KW-0812">Transmembrane</keyword>
<feature type="domain" description="VanZ-like" evidence="2">
    <location>
        <begin position="30"/>
        <end position="167"/>
    </location>
</feature>
<evidence type="ECO:0000259" key="2">
    <source>
        <dbReference type="Pfam" id="PF04892"/>
    </source>
</evidence>
<gene>
    <name evidence="3" type="ORF">NCTC3166_00574</name>
</gene>
<dbReference type="InterPro" id="IPR006976">
    <property type="entry name" value="VanZ-like"/>
</dbReference>
<name>A0A3S4PXC2_9STRE</name>
<evidence type="ECO:0000313" key="4">
    <source>
        <dbReference type="Proteomes" id="UP000270025"/>
    </source>
</evidence>
<accession>A0A3S4PXC2</accession>
<dbReference type="PANTHER" id="PTHR36834">
    <property type="entry name" value="MEMBRANE PROTEIN-RELATED"/>
    <property type="match status" value="1"/>
</dbReference>
<dbReference type="InterPro" id="IPR053150">
    <property type="entry name" value="Teicoplanin_resist-assoc"/>
</dbReference>
<dbReference type="AlphaFoldDB" id="A0A3S4PXC2"/>
<dbReference type="KEGG" id="svf:NCTC3166_00574"/>
<dbReference type="Proteomes" id="UP000270025">
    <property type="component" value="Chromosome"/>
</dbReference>
<evidence type="ECO:0000256" key="1">
    <source>
        <dbReference type="SAM" id="Phobius"/>
    </source>
</evidence>
<feature type="transmembrane region" description="Helical" evidence="1">
    <location>
        <begin position="90"/>
        <end position="110"/>
    </location>
</feature>
<evidence type="ECO:0000313" key="3">
    <source>
        <dbReference type="EMBL" id="VED66764.1"/>
    </source>
</evidence>
<reference evidence="3 4" key="1">
    <citation type="submission" date="2018-12" db="EMBL/GenBank/DDBJ databases">
        <authorList>
            <consortium name="Pathogen Informatics"/>
        </authorList>
    </citation>
    <scope>NUCLEOTIDE SEQUENCE [LARGE SCALE GENOMIC DNA]</scope>
    <source>
        <strain evidence="3 4">NCTC3166</strain>
    </source>
</reference>
<dbReference type="Pfam" id="PF04892">
    <property type="entry name" value="VanZ"/>
    <property type="match status" value="1"/>
</dbReference>
<keyword evidence="4" id="KW-1185">Reference proteome</keyword>
<dbReference type="RefSeq" id="WP_185946464.1">
    <property type="nucleotide sequence ID" value="NZ_LR134266.1"/>
</dbReference>
<organism evidence="3 4">
    <name type="scientific">Streptococcus viridans</name>
    <dbReference type="NCBI Taxonomy" id="78535"/>
    <lineage>
        <taxon>Bacteria</taxon>
        <taxon>Bacillati</taxon>
        <taxon>Bacillota</taxon>
        <taxon>Bacilli</taxon>
        <taxon>Lactobacillales</taxon>
        <taxon>Streptococcaceae</taxon>
        <taxon>Streptococcus</taxon>
    </lineage>
</organism>
<dbReference type="EMBL" id="LR134266">
    <property type="protein sequence ID" value="VED66764.1"/>
    <property type="molecule type" value="Genomic_DNA"/>
</dbReference>
<proteinExistence type="predicted"/>
<keyword evidence="1" id="KW-1133">Transmembrane helix</keyword>
<feature type="transmembrane region" description="Helical" evidence="1">
    <location>
        <begin position="24"/>
        <end position="42"/>
    </location>
</feature>
<sequence>MLKKLNRNNWLIEEGQLTNKGRQLLLGGSFFYFVLLCLMCFLPQQPEPGMEIPGIQHFGRVVVLLVPFNSLINLGQVTSLVQLIKVLVQNIANIFLLSPLVFQLLWLWPWLGTRKRVLCFSLGMSLWIELSQIVLDLLFDFNRVFEIDDLWTNTLGGYLAYLCFKWLQASISKDNLS</sequence>
<feature type="transmembrane region" description="Helical" evidence="1">
    <location>
        <begin position="62"/>
        <end position="84"/>
    </location>
</feature>
<protein>
    <submittedName>
        <fullName evidence="3">VanZ family protein</fullName>
    </submittedName>
</protein>
<keyword evidence="1" id="KW-0472">Membrane</keyword>
<dbReference type="PANTHER" id="PTHR36834:SF2">
    <property type="entry name" value="MEMBRANE PROTEIN"/>
    <property type="match status" value="1"/>
</dbReference>